<keyword evidence="2 5" id="KW-0812">Transmembrane</keyword>
<evidence type="ECO:0000256" key="4">
    <source>
        <dbReference type="ARBA" id="ARBA00023136"/>
    </source>
</evidence>
<gene>
    <name evidence="7" type="ORF">CYNAS_LOCUS14944</name>
</gene>
<reference evidence="7" key="1">
    <citation type="submission" date="2023-07" db="EMBL/GenBank/DDBJ databases">
        <authorList>
            <consortium name="CYATHOMIX"/>
        </authorList>
    </citation>
    <scope>NUCLEOTIDE SEQUENCE</scope>
    <source>
        <strain evidence="7">N/A</strain>
    </source>
</reference>
<evidence type="ECO:0000259" key="6">
    <source>
        <dbReference type="PROSITE" id="PS50262"/>
    </source>
</evidence>
<dbReference type="PANTHER" id="PTHR22718:SF11">
    <property type="entry name" value="7TM GPCR SERPENTINE RECEPTOR CLASS X (SRX) DOMAIN-CONTAINING PROTEIN"/>
    <property type="match status" value="1"/>
</dbReference>
<dbReference type="SUPFAM" id="SSF81321">
    <property type="entry name" value="Family A G protein-coupled receptor-like"/>
    <property type="match status" value="1"/>
</dbReference>
<name>A0AA36M923_CYLNA</name>
<dbReference type="GO" id="GO:0016020">
    <property type="term" value="C:membrane"/>
    <property type="evidence" value="ECO:0007669"/>
    <property type="project" value="UniProtKB-SubCell"/>
</dbReference>
<evidence type="ECO:0000313" key="7">
    <source>
        <dbReference type="EMBL" id="CAJ0602961.1"/>
    </source>
</evidence>
<evidence type="ECO:0000313" key="8">
    <source>
        <dbReference type="Proteomes" id="UP001176961"/>
    </source>
</evidence>
<organism evidence="7 8">
    <name type="scientific">Cylicocyclus nassatus</name>
    <name type="common">Nematode worm</name>
    <dbReference type="NCBI Taxonomy" id="53992"/>
    <lineage>
        <taxon>Eukaryota</taxon>
        <taxon>Metazoa</taxon>
        <taxon>Ecdysozoa</taxon>
        <taxon>Nematoda</taxon>
        <taxon>Chromadorea</taxon>
        <taxon>Rhabditida</taxon>
        <taxon>Rhabditina</taxon>
        <taxon>Rhabditomorpha</taxon>
        <taxon>Strongyloidea</taxon>
        <taxon>Strongylidae</taxon>
        <taxon>Cylicocyclus</taxon>
    </lineage>
</organism>
<dbReference type="Proteomes" id="UP001176961">
    <property type="component" value="Unassembled WGS sequence"/>
</dbReference>
<feature type="transmembrane region" description="Helical" evidence="5">
    <location>
        <begin position="125"/>
        <end position="146"/>
    </location>
</feature>
<dbReference type="Pfam" id="PF10328">
    <property type="entry name" value="7TM_GPCR_Srx"/>
    <property type="match status" value="1"/>
</dbReference>
<dbReference type="InterPro" id="IPR019430">
    <property type="entry name" value="7TM_GPCR_serpentine_rcpt_Srx"/>
</dbReference>
<keyword evidence="3 5" id="KW-1133">Transmembrane helix</keyword>
<feature type="transmembrane region" description="Helical" evidence="5">
    <location>
        <begin position="6"/>
        <end position="29"/>
    </location>
</feature>
<accession>A0AA36M923</accession>
<evidence type="ECO:0000256" key="2">
    <source>
        <dbReference type="ARBA" id="ARBA00022692"/>
    </source>
</evidence>
<feature type="transmembrane region" description="Helical" evidence="5">
    <location>
        <begin position="82"/>
        <end position="104"/>
    </location>
</feature>
<keyword evidence="8" id="KW-1185">Reference proteome</keyword>
<feature type="domain" description="G-protein coupled receptors family 1 profile" evidence="6">
    <location>
        <begin position="18"/>
        <end position="162"/>
    </location>
</feature>
<keyword evidence="4 5" id="KW-0472">Membrane</keyword>
<sequence length="162" mass="18441">MTVKFWMGVLLGAITLIGLVLTTIVMFAVVKLGIFKRKSPIYLISAANMLCDIIQLILAIGYLVPSIITNSWLFKEERNDGFVQFLGAVFLFCWYYGSVAQILMAVNRVIVICVRSNRFFSHQNVLIIVIILYPIATFVAWLSQYVSPCCQYVRFRFVVPVN</sequence>
<dbReference type="EMBL" id="CATQJL010000305">
    <property type="protein sequence ID" value="CAJ0602961.1"/>
    <property type="molecule type" value="Genomic_DNA"/>
</dbReference>
<dbReference type="PANTHER" id="PTHR22718">
    <property type="entry name" value="SERPENTINE RECEPTOR, CLASS X"/>
    <property type="match status" value="1"/>
</dbReference>
<dbReference type="PROSITE" id="PS50262">
    <property type="entry name" value="G_PROTEIN_RECEP_F1_2"/>
    <property type="match status" value="1"/>
</dbReference>
<comment type="caution">
    <text evidence="7">The sequence shown here is derived from an EMBL/GenBank/DDBJ whole genome shotgun (WGS) entry which is preliminary data.</text>
</comment>
<proteinExistence type="predicted"/>
<evidence type="ECO:0000256" key="3">
    <source>
        <dbReference type="ARBA" id="ARBA00022989"/>
    </source>
</evidence>
<feature type="transmembrane region" description="Helical" evidence="5">
    <location>
        <begin position="41"/>
        <end position="62"/>
    </location>
</feature>
<evidence type="ECO:0000256" key="1">
    <source>
        <dbReference type="ARBA" id="ARBA00004370"/>
    </source>
</evidence>
<dbReference type="Gene3D" id="1.20.1070.10">
    <property type="entry name" value="Rhodopsin 7-helix transmembrane proteins"/>
    <property type="match status" value="1"/>
</dbReference>
<evidence type="ECO:0000256" key="5">
    <source>
        <dbReference type="SAM" id="Phobius"/>
    </source>
</evidence>
<protein>
    <recommendedName>
        <fullName evidence="6">G-protein coupled receptors family 1 profile domain-containing protein</fullName>
    </recommendedName>
</protein>
<dbReference type="InterPro" id="IPR017452">
    <property type="entry name" value="GPCR_Rhodpsn_7TM"/>
</dbReference>
<dbReference type="AlphaFoldDB" id="A0AA36M923"/>
<comment type="subcellular location">
    <subcellularLocation>
        <location evidence="1">Membrane</location>
    </subcellularLocation>
</comment>